<organism evidence="2">
    <name type="scientific">Brachypodium distachyon</name>
    <name type="common">Purple false brome</name>
    <name type="synonym">Trachynia distachya</name>
    <dbReference type="NCBI Taxonomy" id="15368"/>
    <lineage>
        <taxon>Eukaryota</taxon>
        <taxon>Viridiplantae</taxon>
        <taxon>Streptophyta</taxon>
        <taxon>Embryophyta</taxon>
        <taxon>Tracheophyta</taxon>
        <taxon>Spermatophyta</taxon>
        <taxon>Magnoliopsida</taxon>
        <taxon>Liliopsida</taxon>
        <taxon>Poales</taxon>
        <taxon>Poaceae</taxon>
        <taxon>BOP clade</taxon>
        <taxon>Pooideae</taxon>
        <taxon>Stipodae</taxon>
        <taxon>Brachypodieae</taxon>
        <taxon>Brachypodium</taxon>
    </lineage>
</organism>
<dbReference type="OrthoDB" id="689430at2759"/>
<evidence type="ECO:0000259" key="1">
    <source>
        <dbReference type="Pfam" id="PF13966"/>
    </source>
</evidence>
<reference evidence="3" key="3">
    <citation type="submission" date="2018-08" db="UniProtKB">
        <authorList>
            <consortium name="EnsemblPlants"/>
        </authorList>
    </citation>
    <scope>IDENTIFICATION</scope>
    <source>
        <strain evidence="3">cv. Bd21</strain>
    </source>
</reference>
<dbReference type="InParanoid" id="A0A2K2CFH7"/>
<gene>
    <name evidence="2" type="ORF">BRADI_5g04704v3</name>
</gene>
<feature type="domain" description="Reverse transcriptase zinc-binding" evidence="1">
    <location>
        <begin position="131"/>
        <end position="184"/>
    </location>
</feature>
<reference evidence="2" key="2">
    <citation type="submission" date="2017-06" db="EMBL/GenBank/DDBJ databases">
        <title>WGS assembly of Brachypodium distachyon.</title>
        <authorList>
            <consortium name="The International Brachypodium Initiative"/>
            <person name="Lucas S."/>
            <person name="Harmon-Smith M."/>
            <person name="Lail K."/>
            <person name="Tice H."/>
            <person name="Grimwood J."/>
            <person name="Bruce D."/>
            <person name="Barry K."/>
            <person name="Shu S."/>
            <person name="Lindquist E."/>
            <person name="Wang M."/>
            <person name="Pitluck S."/>
            <person name="Vogel J.P."/>
            <person name="Garvin D.F."/>
            <person name="Mockler T.C."/>
            <person name="Schmutz J."/>
            <person name="Rokhsar D."/>
            <person name="Bevan M.W."/>
        </authorList>
    </citation>
    <scope>NUCLEOTIDE SEQUENCE</scope>
    <source>
        <strain evidence="2">Bd21</strain>
    </source>
</reference>
<name>A0A2K2CFH7_BRADI</name>
<accession>A0A2K2CFH7</accession>
<dbReference type="AlphaFoldDB" id="A0A2K2CFH7"/>
<dbReference type="EMBL" id="CM000884">
    <property type="protein sequence ID" value="PNT60779.1"/>
    <property type="molecule type" value="Genomic_DNA"/>
</dbReference>
<dbReference type="PANTHER" id="PTHR36617:SF5">
    <property type="entry name" value="OS05G0421675 PROTEIN"/>
    <property type="match status" value="1"/>
</dbReference>
<evidence type="ECO:0000313" key="3">
    <source>
        <dbReference type="EnsemblPlants" id="PNT60779"/>
    </source>
</evidence>
<evidence type="ECO:0000313" key="4">
    <source>
        <dbReference type="Proteomes" id="UP000008810"/>
    </source>
</evidence>
<dbReference type="PANTHER" id="PTHR36617">
    <property type="entry name" value="PROTEIN, PUTATIVE-RELATED"/>
    <property type="match status" value="1"/>
</dbReference>
<dbReference type="Proteomes" id="UP000008810">
    <property type="component" value="Chromosome 5"/>
</dbReference>
<sequence length="209" mass="23784">MKLERGDTGLSCELLRWKYLGDRGLHAVKNWFTVGSAYTVGNGKHTFFWSDVWLRQAPLDVVFHRLFSCSNQQEATVAEVLVGGDIRLTFRPSFGDEEAEEWELLVTLLREVELSEVPDSARWELTPNKTFSTKSMYDALSHSGVCDLQDTWKATIPLKQQIFNWMCLKGRIQVTEELHKKGWQDYIQSRGVSGSLEESPSGKDASSYA</sequence>
<keyword evidence="4" id="KW-1185">Reference proteome</keyword>
<dbReference type="EnsemblPlants" id="PNT60779">
    <property type="protein sequence ID" value="PNT60779"/>
    <property type="gene ID" value="BRADI_5g04704v3"/>
</dbReference>
<proteinExistence type="predicted"/>
<reference evidence="2 3" key="1">
    <citation type="journal article" date="2010" name="Nature">
        <title>Genome sequencing and analysis of the model grass Brachypodium distachyon.</title>
        <authorList>
            <consortium name="International Brachypodium Initiative"/>
        </authorList>
    </citation>
    <scope>NUCLEOTIDE SEQUENCE [LARGE SCALE GENOMIC DNA]</scope>
    <source>
        <strain evidence="2 3">Bd21</strain>
    </source>
</reference>
<protein>
    <recommendedName>
        <fullName evidence="1">Reverse transcriptase zinc-binding domain-containing protein</fullName>
    </recommendedName>
</protein>
<evidence type="ECO:0000313" key="2">
    <source>
        <dbReference type="EMBL" id="PNT60779.1"/>
    </source>
</evidence>
<dbReference type="Pfam" id="PF13966">
    <property type="entry name" value="zf-RVT"/>
    <property type="match status" value="1"/>
</dbReference>
<dbReference type="Gramene" id="PNT60779">
    <property type="protein sequence ID" value="PNT60779"/>
    <property type="gene ID" value="BRADI_5g04704v3"/>
</dbReference>
<dbReference type="InterPro" id="IPR026960">
    <property type="entry name" value="RVT-Znf"/>
</dbReference>